<organism evidence="1 2">
    <name type="scientific">Candidatus Falkowbacteria bacterium HGW-Falkowbacteria-1</name>
    <dbReference type="NCBI Taxonomy" id="2013768"/>
    <lineage>
        <taxon>Bacteria</taxon>
        <taxon>Candidatus Falkowiibacteriota</taxon>
    </lineage>
</organism>
<reference evidence="1 2" key="1">
    <citation type="journal article" date="2017" name="ISME J.">
        <title>Potential for microbial H2 and metal transformations associated with novel bacteria and archaea in deep terrestrial subsurface sediments.</title>
        <authorList>
            <person name="Hernsdorf A.W."/>
            <person name="Amano Y."/>
            <person name="Miyakawa K."/>
            <person name="Ise K."/>
            <person name="Suzuki Y."/>
            <person name="Anantharaman K."/>
            <person name="Probst A."/>
            <person name="Burstein D."/>
            <person name="Thomas B.C."/>
            <person name="Banfield J.F."/>
        </authorList>
    </citation>
    <scope>NUCLEOTIDE SEQUENCE [LARGE SCALE GENOMIC DNA]</scope>
    <source>
        <strain evidence="1">HGW-Falkowbacteria-1</strain>
    </source>
</reference>
<dbReference type="AlphaFoldDB" id="A0A2N2E9G0"/>
<name>A0A2N2E9G0_9BACT</name>
<proteinExistence type="predicted"/>
<sequence length="158" mass="18165">MTKERFIILNQRVFADLMGIASIIDKSSHSEKIFQECRIRQNGTWEEGFSATVFSNNKRLLDGNIPTTPEDLLDDLVTGSFSDFFPTEKIFVNKDLFRSISQLLEIDKFGGFIIEAAEMDHKIQAKGREGKIMKIKFNMLRIFETLPSIKVRELEAVK</sequence>
<gene>
    <name evidence="1" type="ORF">CVU82_01795</name>
</gene>
<comment type="caution">
    <text evidence="1">The sequence shown here is derived from an EMBL/GenBank/DDBJ whole genome shotgun (WGS) entry which is preliminary data.</text>
</comment>
<evidence type="ECO:0000313" key="1">
    <source>
        <dbReference type="EMBL" id="PKM91312.1"/>
    </source>
</evidence>
<dbReference type="EMBL" id="PHAI01000002">
    <property type="protein sequence ID" value="PKM91312.1"/>
    <property type="molecule type" value="Genomic_DNA"/>
</dbReference>
<dbReference type="Proteomes" id="UP000233517">
    <property type="component" value="Unassembled WGS sequence"/>
</dbReference>
<protein>
    <submittedName>
        <fullName evidence="1">Uncharacterized protein</fullName>
    </submittedName>
</protein>
<evidence type="ECO:0000313" key="2">
    <source>
        <dbReference type="Proteomes" id="UP000233517"/>
    </source>
</evidence>
<accession>A0A2N2E9G0</accession>